<comment type="catalytic activity">
    <reaction evidence="13">
        <text>hydrogen sulfide + 3 NADP(+) + 3 H2O = sulfite + 3 NADPH + 4 H(+)</text>
        <dbReference type="Rhea" id="RHEA:13801"/>
        <dbReference type="ChEBI" id="CHEBI:15377"/>
        <dbReference type="ChEBI" id="CHEBI:15378"/>
        <dbReference type="ChEBI" id="CHEBI:17359"/>
        <dbReference type="ChEBI" id="CHEBI:29919"/>
        <dbReference type="ChEBI" id="CHEBI:57783"/>
        <dbReference type="ChEBI" id="CHEBI:58349"/>
        <dbReference type="EC" id="1.8.1.2"/>
    </reaction>
</comment>
<keyword evidence="9" id="KW-0521">NADP</keyword>
<protein>
    <recommendedName>
        <fullName evidence="3">assimilatory sulfite reductase (NADPH)</fullName>
        <ecNumber evidence="3">1.8.1.2</ecNumber>
    </recommendedName>
</protein>
<keyword evidence="6" id="KW-0285">Flavoprotein</keyword>
<sequence>MTAAPTALPSPLDETRRALLARLVDGLDAPSLWWLSGYAAGLAQGHGAPQLAVLPGGAAPATAAQSGARLTVLYGTQTGNARREAEKLAQAAEAAGLAVRLVRADAYPARELAGERLLYIVISTQGEGDPPDDAAGFAEFLFGRRAPKLPELKYAVLGLGDSSYADFCGIARRIDARLAELGAQRVAEAALADLDIDTVAAPWREQVLARAGELLQRAPAPAVPPATVTPLRPAAARSRERPLPAELLAPQRIPGRAFRGTGFRRYAGPDKDVRHLELSLEGSGLAYAPGDALGIVHRNPAPLVEAVLQAARLDGNTPVTLGGETLPLHEWLAARRELTRLSRPFLAAHAERSGAQALRRLLDPTQPAGRAALLADHQLVDLLRRWPADWDPTAFVEALRPAAPRLYSIASSRKHVGEEAHLAVDVVRYHAHGHDHTGAASAFLAALEEGARVPVYLEPNERFRVPADGSVDMIMVGPGTGVAPFRGFLQERAETGASGRNWLFFGARHFETGFLYQAEWQDALRRGLLHRLDLAFSRDQPGRVHVQDRMREHGRELWSWLEGGAHLYVCGSVAMGRDVHAALLEIVAAHTGGDAEAAAEHLAALQAAGRYSRDVY</sequence>
<dbReference type="SUPFAM" id="SSF52343">
    <property type="entry name" value="Ferredoxin reductase-like, C-terminal NADP-linked domain"/>
    <property type="match status" value="1"/>
</dbReference>
<dbReference type="Pfam" id="PF00258">
    <property type="entry name" value="Flavodoxin_1"/>
    <property type="match status" value="1"/>
</dbReference>
<proteinExistence type="predicted"/>
<dbReference type="SUPFAM" id="SSF63380">
    <property type="entry name" value="Riboflavin synthase domain-like"/>
    <property type="match status" value="1"/>
</dbReference>
<evidence type="ECO:0000256" key="6">
    <source>
        <dbReference type="ARBA" id="ARBA00022630"/>
    </source>
</evidence>
<dbReference type="EMBL" id="PDWK01000004">
    <property type="protein sequence ID" value="KAF1690570.1"/>
    <property type="molecule type" value="Genomic_DNA"/>
</dbReference>
<keyword evidence="17" id="KW-1185">Reference proteome</keyword>
<feature type="domain" description="FAD-binding FR-type" evidence="15">
    <location>
        <begin position="240"/>
        <end position="466"/>
    </location>
</feature>
<dbReference type="Gene3D" id="3.40.50.360">
    <property type="match status" value="1"/>
</dbReference>
<organism evidence="16 17">
    <name type="scientific">Pseudoxanthomonas taiwanensis</name>
    <dbReference type="NCBI Taxonomy" id="176598"/>
    <lineage>
        <taxon>Bacteria</taxon>
        <taxon>Pseudomonadati</taxon>
        <taxon>Pseudomonadota</taxon>
        <taxon>Gammaproteobacteria</taxon>
        <taxon>Lysobacterales</taxon>
        <taxon>Lysobacteraceae</taxon>
        <taxon>Pseudoxanthomonas</taxon>
    </lineage>
</organism>
<dbReference type="PANTHER" id="PTHR19384:SF128">
    <property type="entry name" value="NADPH OXIDOREDUCTASE A"/>
    <property type="match status" value="1"/>
</dbReference>
<dbReference type="InterPro" id="IPR039261">
    <property type="entry name" value="FNR_nucleotide-bd"/>
</dbReference>
<comment type="caution">
    <text evidence="16">The sequence shown here is derived from an EMBL/GenBank/DDBJ whole genome shotgun (WGS) entry which is preliminary data.</text>
</comment>
<keyword evidence="12" id="KW-0198">Cysteine biosynthesis</keyword>
<dbReference type="Gene3D" id="3.40.50.80">
    <property type="entry name" value="Nucleotide-binding domain of ferredoxin-NADP reductase (FNR) module"/>
    <property type="match status" value="1"/>
</dbReference>
<dbReference type="InterPro" id="IPR023173">
    <property type="entry name" value="NADPH_Cyt_P450_Rdtase_alpha"/>
</dbReference>
<dbReference type="SUPFAM" id="SSF52218">
    <property type="entry name" value="Flavoproteins"/>
    <property type="match status" value="1"/>
</dbReference>
<evidence type="ECO:0000256" key="8">
    <source>
        <dbReference type="ARBA" id="ARBA00022827"/>
    </source>
</evidence>
<dbReference type="NCBIfam" id="TIGR01931">
    <property type="entry name" value="cysJ"/>
    <property type="match status" value="1"/>
</dbReference>
<keyword evidence="8" id="KW-0274">FAD</keyword>
<keyword evidence="5" id="KW-0028">Amino-acid biosynthesis</keyword>
<name>A0A921P066_9GAMM</name>
<dbReference type="RefSeq" id="WP_162123323.1">
    <property type="nucleotide sequence ID" value="NZ_PDWK01000004.1"/>
</dbReference>
<dbReference type="PROSITE" id="PS50902">
    <property type="entry name" value="FLAVODOXIN_LIKE"/>
    <property type="match status" value="1"/>
</dbReference>
<evidence type="ECO:0000256" key="4">
    <source>
        <dbReference type="ARBA" id="ARBA00022448"/>
    </source>
</evidence>
<dbReference type="GO" id="GO:0050660">
    <property type="term" value="F:flavin adenine dinucleotide binding"/>
    <property type="evidence" value="ECO:0007669"/>
    <property type="project" value="InterPro"/>
</dbReference>
<evidence type="ECO:0000313" key="17">
    <source>
        <dbReference type="Proteomes" id="UP000717981"/>
    </source>
</evidence>
<dbReference type="GO" id="GO:0019344">
    <property type="term" value="P:cysteine biosynthetic process"/>
    <property type="evidence" value="ECO:0007669"/>
    <property type="project" value="UniProtKB-KW"/>
</dbReference>
<dbReference type="InterPro" id="IPR001709">
    <property type="entry name" value="Flavoprot_Pyr_Nucl_cyt_Rdtase"/>
</dbReference>
<dbReference type="Pfam" id="PF00175">
    <property type="entry name" value="NAD_binding_1"/>
    <property type="match status" value="1"/>
</dbReference>
<reference evidence="16" key="1">
    <citation type="submission" date="2017-10" db="EMBL/GenBank/DDBJ databases">
        <title>Whole genome sequencing of members of genus Pseudoxanthomonas.</title>
        <authorList>
            <person name="Kumar S."/>
            <person name="Bansal K."/>
            <person name="Kaur A."/>
            <person name="Patil P."/>
            <person name="Sharma S."/>
            <person name="Patil P.B."/>
        </authorList>
    </citation>
    <scope>NUCLEOTIDE SEQUENCE</scope>
    <source>
        <strain evidence="16">DSM 22914</strain>
    </source>
</reference>
<evidence type="ECO:0000256" key="12">
    <source>
        <dbReference type="ARBA" id="ARBA00023192"/>
    </source>
</evidence>
<dbReference type="InterPro" id="IPR001433">
    <property type="entry name" value="OxRdtase_FAD/NAD-bd"/>
</dbReference>
<evidence type="ECO:0000256" key="5">
    <source>
        <dbReference type="ARBA" id="ARBA00022605"/>
    </source>
</evidence>
<dbReference type="CDD" id="cd06199">
    <property type="entry name" value="SiR"/>
    <property type="match status" value="1"/>
</dbReference>
<dbReference type="InterPro" id="IPR029039">
    <property type="entry name" value="Flavoprotein-like_sf"/>
</dbReference>
<evidence type="ECO:0000256" key="11">
    <source>
        <dbReference type="ARBA" id="ARBA00023002"/>
    </source>
</evidence>
<dbReference type="GO" id="GO:0005829">
    <property type="term" value="C:cytosol"/>
    <property type="evidence" value="ECO:0007669"/>
    <property type="project" value="TreeGrafter"/>
</dbReference>
<comment type="cofactor">
    <cofactor evidence="1">
        <name>FMN</name>
        <dbReference type="ChEBI" id="CHEBI:58210"/>
    </cofactor>
</comment>
<dbReference type="InterPro" id="IPR017927">
    <property type="entry name" value="FAD-bd_FR_type"/>
</dbReference>
<keyword evidence="10" id="KW-0249">Electron transport</keyword>
<evidence type="ECO:0000256" key="3">
    <source>
        <dbReference type="ARBA" id="ARBA00012604"/>
    </source>
</evidence>
<evidence type="ECO:0000313" key="16">
    <source>
        <dbReference type="EMBL" id="KAF1690570.1"/>
    </source>
</evidence>
<dbReference type="EC" id="1.8.1.2" evidence="3"/>
<evidence type="ECO:0000256" key="7">
    <source>
        <dbReference type="ARBA" id="ARBA00022643"/>
    </source>
</evidence>
<dbReference type="OrthoDB" id="9816402at2"/>
<dbReference type="InterPro" id="IPR017938">
    <property type="entry name" value="Riboflavin_synthase-like_b-brl"/>
</dbReference>
<dbReference type="AlphaFoldDB" id="A0A921P066"/>
<gene>
    <name evidence="16" type="ORF">CR938_01565</name>
</gene>
<dbReference type="PROSITE" id="PS51384">
    <property type="entry name" value="FAD_FR"/>
    <property type="match status" value="1"/>
</dbReference>
<accession>A0A921P066</accession>
<comment type="cofactor">
    <cofactor evidence="2">
        <name>FAD</name>
        <dbReference type="ChEBI" id="CHEBI:57692"/>
    </cofactor>
</comment>
<dbReference type="GO" id="GO:0004783">
    <property type="term" value="F:sulfite reductase (NADPH) activity"/>
    <property type="evidence" value="ECO:0007669"/>
    <property type="project" value="UniProtKB-EC"/>
</dbReference>
<dbReference type="Gene3D" id="2.40.30.10">
    <property type="entry name" value="Translation factors"/>
    <property type="match status" value="1"/>
</dbReference>
<dbReference type="PRINTS" id="PR00369">
    <property type="entry name" value="FLAVODOXIN"/>
</dbReference>
<dbReference type="InterPro" id="IPR010199">
    <property type="entry name" value="CysJ"/>
</dbReference>
<dbReference type="PRINTS" id="PR00371">
    <property type="entry name" value="FPNCR"/>
</dbReference>
<evidence type="ECO:0000256" key="1">
    <source>
        <dbReference type="ARBA" id="ARBA00001917"/>
    </source>
</evidence>
<keyword evidence="4" id="KW-0813">Transport</keyword>
<evidence type="ECO:0000256" key="9">
    <source>
        <dbReference type="ARBA" id="ARBA00022857"/>
    </source>
</evidence>
<evidence type="ECO:0000259" key="15">
    <source>
        <dbReference type="PROSITE" id="PS51384"/>
    </source>
</evidence>
<keyword evidence="11" id="KW-0560">Oxidoreductase</keyword>
<dbReference type="InterPro" id="IPR008254">
    <property type="entry name" value="Flavodoxin/NO_synth"/>
</dbReference>
<keyword evidence="7" id="KW-0288">FMN</keyword>
<dbReference type="InterPro" id="IPR001094">
    <property type="entry name" value="Flavdoxin-like"/>
</dbReference>
<evidence type="ECO:0000256" key="13">
    <source>
        <dbReference type="ARBA" id="ARBA00052219"/>
    </source>
</evidence>
<evidence type="ECO:0000259" key="14">
    <source>
        <dbReference type="PROSITE" id="PS50902"/>
    </source>
</evidence>
<feature type="domain" description="Flavodoxin-like" evidence="14">
    <location>
        <begin position="70"/>
        <end position="208"/>
    </location>
</feature>
<dbReference type="Gene3D" id="1.20.990.10">
    <property type="entry name" value="NADPH-cytochrome p450 Reductase, Chain A, domain 3"/>
    <property type="match status" value="1"/>
</dbReference>
<dbReference type="GO" id="GO:0010181">
    <property type="term" value="F:FMN binding"/>
    <property type="evidence" value="ECO:0007669"/>
    <property type="project" value="InterPro"/>
</dbReference>
<dbReference type="Proteomes" id="UP000717981">
    <property type="component" value="Unassembled WGS sequence"/>
</dbReference>
<evidence type="ECO:0000256" key="2">
    <source>
        <dbReference type="ARBA" id="ARBA00001974"/>
    </source>
</evidence>
<dbReference type="FunFam" id="3.40.50.80:FF:000001">
    <property type="entry name" value="NADPH--cytochrome P450 reductase 1"/>
    <property type="match status" value="1"/>
</dbReference>
<dbReference type="PANTHER" id="PTHR19384">
    <property type="entry name" value="NITRIC OXIDE SYNTHASE-RELATED"/>
    <property type="match status" value="1"/>
</dbReference>
<evidence type="ECO:0000256" key="10">
    <source>
        <dbReference type="ARBA" id="ARBA00022982"/>
    </source>
</evidence>